<dbReference type="HOGENOM" id="CLU_139031_1_0_2"/>
<dbReference type="PATRIC" id="fig|1434119.4.peg.3259"/>
<gene>
    <name evidence="7" type="ORF">MSSIH_2481</name>
</gene>
<evidence type="ECO:0000256" key="1">
    <source>
        <dbReference type="ARBA" id="ARBA00004127"/>
    </source>
</evidence>
<dbReference type="RefSeq" id="WP_231593428.1">
    <property type="nucleotide sequence ID" value="NZ_CP009507.1"/>
</dbReference>
<name>A0A0E3LB53_9EURY</name>
<proteinExistence type="predicted"/>
<organism evidence="7 8">
    <name type="scientific">Methanosarcina siciliae HI350</name>
    <dbReference type="NCBI Taxonomy" id="1434119"/>
    <lineage>
        <taxon>Archaea</taxon>
        <taxon>Methanobacteriati</taxon>
        <taxon>Methanobacteriota</taxon>
        <taxon>Stenosarchaea group</taxon>
        <taxon>Methanomicrobia</taxon>
        <taxon>Methanosarcinales</taxon>
        <taxon>Methanosarcinaceae</taxon>
        <taxon>Methanosarcina</taxon>
    </lineage>
</organism>
<evidence type="ECO:0000259" key="6">
    <source>
        <dbReference type="Pfam" id="PF06803"/>
    </source>
</evidence>
<reference evidence="7 8" key="1">
    <citation type="submission" date="2014-07" db="EMBL/GenBank/DDBJ databases">
        <title>Methanogenic archaea and the global carbon cycle.</title>
        <authorList>
            <person name="Henriksen J.R."/>
            <person name="Luke J."/>
            <person name="Reinhart S."/>
            <person name="Benedict M.N."/>
            <person name="Youngblut N.D."/>
            <person name="Metcalf M.E."/>
            <person name="Whitaker R.J."/>
            <person name="Metcalf W.W."/>
        </authorList>
    </citation>
    <scope>NUCLEOTIDE SEQUENCE [LARGE SCALE GENOMIC DNA]</scope>
    <source>
        <strain evidence="7 8">HI350</strain>
    </source>
</reference>
<accession>A0A0E3LB53</accession>
<keyword evidence="2 5" id="KW-0812">Transmembrane</keyword>
<evidence type="ECO:0000256" key="2">
    <source>
        <dbReference type="ARBA" id="ARBA00022692"/>
    </source>
</evidence>
<keyword evidence="4 5" id="KW-0472">Membrane</keyword>
<comment type="subcellular location">
    <subcellularLocation>
        <location evidence="1">Endomembrane system</location>
        <topology evidence="1">Multi-pass membrane protein</topology>
    </subcellularLocation>
</comment>
<dbReference type="GO" id="GO:0012505">
    <property type="term" value="C:endomembrane system"/>
    <property type="evidence" value="ECO:0007669"/>
    <property type="project" value="UniProtKB-SubCell"/>
</dbReference>
<dbReference type="InterPro" id="IPR010652">
    <property type="entry name" value="DUF1232"/>
</dbReference>
<sequence>MEINMMKLKEIKNNAKKYLELCKFIYADSRTPKISKILLWIAIGYALSPIDLIPDFIPVIGYLDDMVILPVLLYIAIKSVPKDVYIENYVKILKK</sequence>
<dbReference type="Proteomes" id="UP000033092">
    <property type="component" value="Chromosome"/>
</dbReference>
<evidence type="ECO:0000313" key="8">
    <source>
        <dbReference type="Proteomes" id="UP000033092"/>
    </source>
</evidence>
<evidence type="ECO:0000256" key="5">
    <source>
        <dbReference type="SAM" id="Phobius"/>
    </source>
</evidence>
<dbReference type="GeneID" id="41606610"/>
<feature type="domain" description="DUF1232" evidence="6">
    <location>
        <begin position="36"/>
        <end position="70"/>
    </location>
</feature>
<evidence type="ECO:0000313" key="7">
    <source>
        <dbReference type="EMBL" id="AKB33171.1"/>
    </source>
</evidence>
<evidence type="ECO:0000256" key="4">
    <source>
        <dbReference type="ARBA" id="ARBA00023136"/>
    </source>
</evidence>
<feature type="transmembrane region" description="Helical" evidence="5">
    <location>
        <begin position="37"/>
        <end position="53"/>
    </location>
</feature>
<dbReference type="Pfam" id="PF06803">
    <property type="entry name" value="DUF1232"/>
    <property type="match status" value="1"/>
</dbReference>
<dbReference type="KEGG" id="msz:MSSIH_2481"/>
<dbReference type="AlphaFoldDB" id="A0A0E3LB53"/>
<evidence type="ECO:0000256" key="3">
    <source>
        <dbReference type="ARBA" id="ARBA00022989"/>
    </source>
</evidence>
<dbReference type="EMBL" id="CP009507">
    <property type="protein sequence ID" value="AKB33171.1"/>
    <property type="molecule type" value="Genomic_DNA"/>
</dbReference>
<protein>
    <recommendedName>
        <fullName evidence="6">DUF1232 domain-containing protein</fullName>
    </recommendedName>
</protein>
<keyword evidence="3 5" id="KW-1133">Transmembrane helix</keyword>